<evidence type="ECO:0000256" key="1">
    <source>
        <dbReference type="SAM" id="Phobius"/>
    </source>
</evidence>
<dbReference type="Proteomes" id="UP000188342">
    <property type="component" value="Unassembled WGS sequence"/>
</dbReference>
<sequence length="87" mass="9579">MSYAGMQTVKNVKREQQLRYEEGKSPAAWAGSWIALIGFVILTYTTTFGFEKLGWMGVYISGAMVLIGGLVTLVMKVQGYGTPPRNL</sequence>
<gene>
    <name evidence="2" type="ORF">FM114_08185</name>
</gene>
<name>A0A1R4JLF8_9ACTN</name>
<evidence type="ECO:0000313" key="2">
    <source>
        <dbReference type="EMBL" id="SJN32635.1"/>
    </source>
</evidence>
<proteinExistence type="predicted"/>
<organism evidence="2 3">
    <name type="scientific">Luteococcus japonicus LSP_Lj1</name>
    <dbReference type="NCBI Taxonomy" id="1255658"/>
    <lineage>
        <taxon>Bacteria</taxon>
        <taxon>Bacillati</taxon>
        <taxon>Actinomycetota</taxon>
        <taxon>Actinomycetes</taxon>
        <taxon>Propionibacteriales</taxon>
        <taxon>Propionibacteriaceae</taxon>
        <taxon>Luteococcus</taxon>
    </lineage>
</organism>
<dbReference type="AlphaFoldDB" id="A0A1R4JLF8"/>
<dbReference type="OrthoDB" id="3872677at2"/>
<dbReference type="RefSeq" id="WP_094764664.1">
    <property type="nucleotide sequence ID" value="NZ_FUKQ01000032.1"/>
</dbReference>
<keyword evidence="1" id="KW-0812">Transmembrane</keyword>
<dbReference type="EMBL" id="FUKQ01000032">
    <property type="protein sequence ID" value="SJN32635.1"/>
    <property type="molecule type" value="Genomic_DNA"/>
</dbReference>
<dbReference type="NCBIfam" id="NF041681">
    <property type="entry name" value="HGxxPAAW"/>
    <property type="match status" value="1"/>
</dbReference>
<evidence type="ECO:0000313" key="3">
    <source>
        <dbReference type="Proteomes" id="UP000188342"/>
    </source>
</evidence>
<keyword evidence="3" id="KW-1185">Reference proteome</keyword>
<protein>
    <submittedName>
        <fullName evidence="2">Uncharacterized protein</fullName>
    </submittedName>
</protein>
<keyword evidence="1" id="KW-1133">Transmembrane helix</keyword>
<dbReference type="STRING" id="1255658.FM114_08185"/>
<feature type="transmembrane region" description="Helical" evidence="1">
    <location>
        <begin position="27"/>
        <end position="47"/>
    </location>
</feature>
<feature type="transmembrane region" description="Helical" evidence="1">
    <location>
        <begin position="53"/>
        <end position="75"/>
    </location>
</feature>
<keyword evidence="1" id="KW-0472">Membrane</keyword>
<accession>A0A1R4JLF8</accession>
<reference evidence="2 3" key="1">
    <citation type="submission" date="2017-02" db="EMBL/GenBank/DDBJ databases">
        <authorList>
            <person name="Peterson S.W."/>
        </authorList>
    </citation>
    <scope>NUCLEOTIDE SEQUENCE [LARGE SCALE GENOMIC DNA]</scope>
    <source>
        <strain evidence="2 3">LSP_Lj1</strain>
    </source>
</reference>